<gene>
    <name evidence="10" type="ORF">NMOB1V02_LOCUS6965</name>
</gene>
<evidence type="ECO:0000259" key="9">
    <source>
        <dbReference type="SMART" id="SM00382"/>
    </source>
</evidence>
<accession>A0A7R9BPV2</accession>
<dbReference type="PANTHER" id="PTHR23074">
    <property type="entry name" value="AAA DOMAIN-CONTAINING"/>
    <property type="match status" value="1"/>
</dbReference>
<dbReference type="GO" id="GO:0005874">
    <property type="term" value="C:microtubule"/>
    <property type="evidence" value="ECO:0007669"/>
    <property type="project" value="UniProtKB-KW"/>
</dbReference>
<dbReference type="SUPFAM" id="SSF52540">
    <property type="entry name" value="P-loop containing nucleoside triphosphate hydrolases"/>
    <property type="match status" value="1"/>
</dbReference>
<dbReference type="GO" id="GO:0005813">
    <property type="term" value="C:centrosome"/>
    <property type="evidence" value="ECO:0007669"/>
    <property type="project" value="UniProtKB-ARBA"/>
</dbReference>
<protein>
    <recommendedName>
        <fullName evidence="6">microtubule-severing ATPase</fullName>
        <ecNumber evidence="6">5.6.1.1</ecNumber>
    </recommendedName>
</protein>
<dbReference type="OrthoDB" id="10251136at2759"/>
<dbReference type="PROSITE" id="PS00674">
    <property type="entry name" value="AAA"/>
    <property type="match status" value="1"/>
</dbReference>
<evidence type="ECO:0000256" key="3">
    <source>
        <dbReference type="ARBA" id="ARBA00022840"/>
    </source>
</evidence>
<dbReference type="Gene3D" id="3.40.50.300">
    <property type="entry name" value="P-loop containing nucleotide triphosphate hydrolases"/>
    <property type="match status" value="1"/>
</dbReference>
<feature type="non-terminal residue" evidence="10">
    <location>
        <position position="1"/>
    </location>
</feature>
<dbReference type="Pfam" id="PF00004">
    <property type="entry name" value="AAA"/>
    <property type="match status" value="1"/>
</dbReference>
<keyword evidence="1" id="KW-0493">Microtubule</keyword>
<dbReference type="EMBL" id="CAJPEX010001572">
    <property type="protein sequence ID" value="CAG0919440.1"/>
    <property type="molecule type" value="Genomic_DNA"/>
</dbReference>
<feature type="domain" description="AAA+ ATPase" evidence="9">
    <location>
        <begin position="118"/>
        <end position="254"/>
    </location>
</feature>
<feature type="region of interest" description="Disordered" evidence="8">
    <location>
        <begin position="31"/>
        <end position="57"/>
    </location>
</feature>
<dbReference type="FunFam" id="3.40.50.300:FF:000093">
    <property type="entry name" value="Fidgetin-like 1"/>
    <property type="match status" value="1"/>
</dbReference>
<dbReference type="GO" id="GO:0005524">
    <property type="term" value="F:ATP binding"/>
    <property type="evidence" value="ECO:0007669"/>
    <property type="project" value="UniProtKB-KW"/>
</dbReference>
<dbReference type="SMART" id="SM00382">
    <property type="entry name" value="AAA"/>
    <property type="match status" value="1"/>
</dbReference>
<proteinExistence type="inferred from homology"/>
<sequence>MKDNVPLELLRRLISNRPVGPKLNTAARARIQSAPQQIRTTNPSSRQQQQRTKSEASVLSIKGIESKYLSAISDEILDSKPSVSWDDVIGQQNAKEALREMVILPALNPELFVGLREPAKSLLLFGPPGNGKTLLAKAVAAEGKAKFFNISASALTSKWFGEGEKLVRALFAVANHVQPSVIFIDEVDSLLGKRQDSQNDAMKRLVAEFLVQSDGVATQKGSRVILMGATNLPEQLDEAALRRFAKRVYVGLPASDDRLKLLSVLLEKHYTEQAK</sequence>
<reference evidence="10" key="1">
    <citation type="submission" date="2020-11" db="EMBL/GenBank/DDBJ databases">
        <authorList>
            <person name="Tran Van P."/>
        </authorList>
    </citation>
    <scope>NUCLEOTIDE SEQUENCE</scope>
</reference>
<evidence type="ECO:0000256" key="7">
    <source>
        <dbReference type="RuleBase" id="RU003651"/>
    </source>
</evidence>
<evidence type="ECO:0000313" key="10">
    <source>
        <dbReference type="EMBL" id="CAD7279288.1"/>
    </source>
</evidence>
<keyword evidence="3 7" id="KW-0067">ATP-binding</keyword>
<evidence type="ECO:0000256" key="1">
    <source>
        <dbReference type="ARBA" id="ARBA00022701"/>
    </source>
</evidence>
<dbReference type="AlphaFoldDB" id="A0A7R9BPV2"/>
<dbReference type="PANTHER" id="PTHR23074:SF86">
    <property type="entry name" value="SPASTIN"/>
    <property type="match status" value="1"/>
</dbReference>
<name>A0A7R9BPV2_9CRUS</name>
<dbReference type="GO" id="GO:0051013">
    <property type="term" value="P:microtubule severing"/>
    <property type="evidence" value="ECO:0007669"/>
    <property type="project" value="UniProtKB-ARBA"/>
</dbReference>
<dbReference type="GO" id="GO:0000070">
    <property type="term" value="P:mitotic sister chromatid segregation"/>
    <property type="evidence" value="ECO:0007669"/>
    <property type="project" value="UniProtKB-ARBA"/>
</dbReference>
<dbReference type="GO" id="GO:0016887">
    <property type="term" value="F:ATP hydrolysis activity"/>
    <property type="evidence" value="ECO:0007669"/>
    <property type="project" value="InterPro"/>
</dbReference>
<evidence type="ECO:0000256" key="8">
    <source>
        <dbReference type="SAM" id="MobiDB-lite"/>
    </source>
</evidence>
<evidence type="ECO:0000256" key="5">
    <source>
        <dbReference type="ARBA" id="ARBA00036378"/>
    </source>
</evidence>
<dbReference type="InterPro" id="IPR027417">
    <property type="entry name" value="P-loop_NTPase"/>
</dbReference>
<dbReference type="InterPro" id="IPR003959">
    <property type="entry name" value="ATPase_AAA_core"/>
</dbReference>
<dbReference type="Gene3D" id="1.10.8.60">
    <property type="match status" value="1"/>
</dbReference>
<feature type="compositionally biased region" description="Polar residues" evidence="8">
    <location>
        <begin position="33"/>
        <end position="57"/>
    </location>
</feature>
<evidence type="ECO:0000256" key="2">
    <source>
        <dbReference type="ARBA" id="ARBA00022741"/>
    </source>
</evidence>
<dbReference type="GO" id="GO:0008568">
    <property type="term" value="F:microtubule severing ATPase activity"/>
    <property type="evidence" value="ECO:0007669"/>
    <property type="project" value="UniProtKB-EC"/>
</dbReference>
<dbReference type="InterPro" id="IPR050304">
    <property type="entry name" value="MT-severing_AAA_ATPase"/>
</dbReference>
<keyword evidence="11" id="KW-1185">Reference proteome</keyword>
<comment type="catalytic activity">
    <reaction evidence="5">
        <text>n ATP + n H2O + a microtubule = n ADP + n phosphate + (n+1) alpha/beta tubulin heterodimers.</text>
        <dbReference type="EC" id="5.6.1.1"/>
    </reaction>
</comment>
<dbReference type="InterPro" id="IPR003960">
    <property type="entry name" value="ATPase_AAA_CS"/>
</dbReference>
<dbReference type="InterPro" id="IPR003593">
    <property type="entry name" value="AAA+_ATPase"/>
</dbReference>
<dbReference type="Proteomes" id="UP000678499">
    <property type="component" value="Unassembled WGS sequence"/>
</dbReference>
<keyword evidence="2 7" id="KW-0547">Nucleotide-binding</keyword>
<evidence type="ECO:0000313" key="11">
    <source>
        <dbReference type="Proteomes" id="UP000678499"/>
    </source>
</evidence>
<dbReference type="EMBL" id="OA883609">
    <property type="protein sequence ID" value="CAD7279288.1"/>
    <property type="molecule type" value="Genomic_DNA"/>
</dbReference>
<evidence type="ECO:0000256" key="4">
    <source>
        <dbReference type="ARBA" id="ARBA00023235"/>
    </source>
</evidence>
<dbReference type="GO" id="GO:0031114">
    <property type="term" value="P:regulation of microtubule depolymerization"/>
    <property type="evidence" value="ECO:0007669"/>
    <property type="project" value="UniProtKB-ARBA"/>
</dbReference>
<evidence type="ECO:0000256" key="6">
    <source>
        <dbReference type="ARBA" id="ARBA00038871"/>
    </source>
</evidence>
<organism evidence="10">
    <name type="scientific">Notodromas monacha</name>
    <dbReference type="NCBI Taxonomy" id="399045"/>
    <lineage>
        <taxon>Eukaryota</taxon>
        <taxon>Metazoa</taxon>
        <taxon>Ecdysozoa</taxon>
        <taxon>Arthropoda</taxon>
        <taxon>Crustacea</taxon>
        <taxon>Oligostraca</taxon>
        <taxon>Ostracoda</taxon>
        <taxon>Podocopa</taxon>
        <taxon>Podocopida</taxon>
        <taxon>Cypridocopina</taxon>
        <taxon>Cypridoidea</taxon>
        <taxon>Cyprididae</taxon>
        <taxon>Notodromas</taxon>
    </lineage>
</organism>
<comment type="similarity">
    <text evidence="7">Belongs to the AAA ATPase family.</text>
</comment>
<keyword evidence="4" id="KW-0413">Isomerase</keyword>
<dbReference type="EC" id="5.6.1.1" evidence="6"/>